<accession>A0AA88SKQ9</accession>
<evidence type="ECO:0000256" key="1">
    <source>
        <dbReference type="SAM" id="MobiDB-lite"/>
    </source>
</evidence>
<reference evidence="2" key="1">
    <citation type="submission" date="2023-07" db="EMBL/GenBank/DDBJ databases">
        <title>Chromosome-level Genome Assembly of Striped Snakehead (Channa striata).</title>
        <authorList>
            <person name="Liu H."/>
        </authorList>
    </citation>
    <scope>NUCLEOTIDE SEQUENCE</scope>
    <source>
        <strain evidence="2">Gz</strain>
        <tissue evidence="2">Muscle</tissue>
    </source>
</reference>
<name>A0AA88SKQ9_CHASR</name>
<sequence length="104" mass="11034">MRILFPFPALDVTLIWTAGDVQSDNRTTSLVIMTTVTSLQGLAQRRQRSSTQTAGVPRGCTPAEARRHTDGNRAGYRGRGGRAEGAEFGLLRPAPAAAAAPRTG</sequence>
<proteinExistence type="predicted"/>
<feature type="region of interest" description="Disordered" evidence="1">
    <location>
        <begin position="43"/>
        <end position="104"/>
    </location>
</feature>
<dbReference type="EMBL" id="JAUPFM010000012">
    <property type="protein sequence ID" value="KAK2835168.1"/>
    <property type="molecule type" value="Genomic_DNA"/>
</dbReference>
<gene>
    <name evidence="2" type="ORF">Q5P01_015652</name>
</gene>
<keyword evidence="3" id="KW-1185">Reference proteome</keyword>
<feature type="compositionally biased region" description="Low complexity" evidence="1">
    <location>
        <begin position="86"/>
        <end position="104"/>
    </location>
</feature>
<dbReference type="AlphaFoldDB" id="A0AA88SKQ9"/>
<evidence type="ECO:0000313" key="2">
    <source>
        <dbReference type="EMBL" id="KAK2835168.1"/>
    </source>
</evidence>
<comment type="caution">
    <text evidence="2">The sequence shown here is derived from an EMBL/GenBank/DDBJ whole genome shotgun (WGS) entry which is preliminary data.</text>
</comment>
<organism evidence="2 3">
    <name type="scientific">Channa striata</name>
    <name type="common">Snakehead murrel</name>
    <name type="synonym">Ophicephalus striatus</name>
    <dbReference type="NCBI Taxonomy" id="64152"/>
    <lineage>
        <taxon>Eukaryota</taxon>
        <taxon>Metazoa</taxon>
        <taxon>Chordata</taxon>
        <taxon>Craniata</taxon>
        <taxon>Vertebrata</taxon>
        <taxon>Euteleostomi</taxon>
        <taxon>Actinopterygii</taxon>
        <taxon>Neopterygii</taxon>
        <taxon>Teleostei</taxon>
        <taxon>Neoteleostei</taxon>
        <taxon>Acanthomorphata</taxon>
        <taxon>Anabantaria</taxon>
        <taxon>Anabantiformes</taxon>
        <taxon>Channoidei</taxon>
        <taxon>Channidae</taxon>
        <taxon>Channa</taxon>
    </lineage>
</organism>
<dbReference type="Proteomes" id="UP001187415">
    <property type="component" value="Unassembled WGS sequence"/>
</dbReference>
<evidence type="ECO:0000313" key="3">
    <source>
        <dbReference type="Proteomes" id="UP001187415"/>
    </source>
</evidence>
<protein>
    <submittedName>
        <fullName evidence="2">Uncharacterized protein</fullName>
    </submittedName>
</protein>